<reference evidence="1" key="1">
    <citation type="journal article" date="2023" name="IScience">
        <title>Live-bearing cockroach genome reveals convergent evolutionary mechanisms linked to viviparity in insects and beyond.</title>
        <authorList>
            <person name="Fouks B."/>
            <person name="Harrison M.C."/>
            <person name="Mikhailova A.A."/>
            <person name="Marchal E."/>
            <person name="English S."/>
            <person name="Carruthers M."/>
            <person name="Jennings E.C."/>
            <person name="Chiamaka E.L."/>
            <person name="Frigard R.A."/>
            <person name="Pippel M."/>
            <person name="Attardo G.M."/>
            <person name="Benoit J.B."/>
            <person name="Bornberg-Bauer E."/>
            <person name="Tobe S.S."/>
        </authorList>
    </citation>
    <scope>NUCLEOTIDE SEQUENCE</scope>
    <source>
        <strain evidence="1">Stay&amp;Tobe</strain>
    </source>
</reference>
<dbReference type="Proteomes" id="UP001233999">
    <property type="component" value="Unassembled WGS sequence"/>
</dbReference>
<accession>A0AAD8EU44</accession>
<dbReference type="AlphaFoldDB" id="A0AAD8EU44"/>
<evidence type="ECO:0000313" key="1">
    <source>
        <dbReference type="EMBL" id="KAJ9601767.1"/>
    </source>
</evidence>
<name>A0AAD8EU44_DIPPU</name>
<protein>
    <submittedName>
        <fullName evidence="1">Uncharacterized protein</fullName>
    </submittedName>
</protein>
<sequence length="53" mass="5956">IDPFMVRSGTKLIAAMSISRGHPRSISSSWLIVQTFPRQSVGLRELIPVIFCR</sequence>
<keyword evidence="2" id="KW-1185">Reference proteome</keyword>
<feature type="non-terminal residue" evidence="1">
    <location>
        <position position="53"/>
    </location>
</feature>
<reference evidence="1" key="2">
    <citation type="submission" date="2023-05" db="EMBL/GenBank/DDBJ databases">
        <authorList>
            <person name="Fouks B."/>
        </authorList>
    </citation>
    <scope>NUCLEOTIDE SEQUENCE</scope>
    <source>
        <strain evidence="1">Stay&amp;Tobe</strain>
        <tissue evidence="1">Testes</tissue>
    </source>
</reference>
<gene>
    <name evidence="1" type="ORF">L9F63_000059</name>
</gene>
<organism evidence="1 2">
    <name type="scientific">Diploptera punctata</name>
    <name type="common">Pacific beetle cockroach</name>
    <dbReference type="NCBI Taxonomy" id="6984"/>
    <lineage>
        <taxon>Eukaryota</taxon>
        <taxon>Metazoa</taxon>
        <taxon>Ecdysozoa</taxon>
        <taxon>Arthropoda</taxon>
        <taxon>Hexapoda</taxon>
        <taxon>Insecta</taxon>
        <taxon>Pterygota</taxon>
        <taxon>Neoptera</taxon>
        <taxon>Polyneoptera</taxon>
        <taxon>Dictyoptera</taxon>
        <taxon>Blattodea</taxon>
        <taxon>Blaberoidea</taxon>
        <taxon>Blaberidae</taxon>
        <taxon>Diplopterinae</taxon>
        <taxon>Diploptera</taxon>
    </lineage>
</organism>
<proteinExistence type="predicted"/>
<evidence type="ECO:0000313" key="2">
    <source>
        <dbReference type="Proteomes" id="UP001233999"/>
    </source>
</evidence>
<feature type="non-terminal residue" evidence="1">
    <location>
        <position position="1"/>
    </location>
</feature>
<dbReference type="EMBL" id="JASPKZ010000003">
    <property type="protein sequence ID" value="KAJ9601767.1"/>
    <property type="molecule type" value="Genomic_DNA"/>
</dbReference>
<comment type="caution">
    <text evidence="1">The sequence shown here is derived from an EMBL/GenBank/DDBJ whole genome shotgun (WGS) entry which is preliminary data.</text>
</comment>